<dbReference type="Gene3D" id="3.90.70.10">
    <property type="entry name" value="Cysteine proteinases"/>
    <property type="match status" value="1"/>
</dbReference>
<dbReference type="EMBL" id="JBHTIW010000005">
    <property type="protein sequence ID" value="MFD0920120.1"/>
    <property type="molecule type" value="Genomic_DNA"/>
</dbReference>
<reference evidence="2" key="1">
    <citation type="journal article" date="2019" name="Int. J. Syst. Evol. Microbiol.">
        <title>The Global Catalogue of Microorganisms (GCM) 10K type strain sequencing project: providing services to taxonomists for standard genome sequencing and annotation.</title>
        <authorList>
            <consortium name="The Broad Institute Genomics Platform"/>
            <consortium name="The Broad Institute Genome Sequencing Center for Infectious Disease"/>
            <person name="Wu L."/>
            <person name="Ma J."/>
        </authorList>
    </citation>
    <scope>NUCLEOTIDE SEQUENCE [LARGE SCALE GENOMIC DNA]</scope>
    <source>
        <strain evidence="2">CCUG 56401</strain>
    </source>
</reference>
<keyword evidence="2" id="KW-1185">Reference proteome</keyword>
<sequence>MRYRPIDRDPDDPRLGRFIPDDWRHVENYPLTAESRPTTPVPVVIGVNWYTEFDHPEADADGVQFVARGGADTLTTIRGGHAICLEPGGEPDLDEWWKFYDQGDEGACVGFAWSRCMTILNGEYYTAWWLWDRAKERDQWPDTNPGDNNGTSCRAAGEVLASAGHVDWQAAYAGDDYRRRGSYVPDLQDGIQVFRWAQSVDDVHAVLGNSRADELGAVPLLNSWGPSYPHRVWMPDDVFDRLMREDGEVAVPTDR</sequence>
<proteinExistence type="predicted"/>
<dbReference type="RefSeq" id="WP_263247385.1">
    <property type="nucleotide sequence ID" value="NZ_BAABLT010000020.1"/>
</dbReference>
<accession>A0ABW3FTE3</accession>
<dbReference type="Proteomes" id="UP001597018">
    <property type="component" value="Unassembled WGS sequence"/>
</dbReference>
<evidence type="ECO:0000313" key="2">
    <source>
        <dbReference type="Proteomes" id="UP001597018"/>
    </source>
</evidence>
<protein>
    <submittedName>
        <fullName evidence="1">Uncharacterized protein</fullName>
    </submittedName>
</protein>
<gene>
    <name evidence="1" type="ORF">ACFQ16_10240</name>
</gene>
<name>A0ABW3FTE3_9PSEU</name>
<evidence type="ECO:0000313" key="1">
    <source>
        <dbReference type="EMBL" id="MFD0920120.1"/>
    </source>
</evidence>
<comment type="caution">
    <text evidence="1">The sequence shown here is derived from an EMBL/GenBank/DDBJ whole genome shotgun (WGS) entry which is preliminary data.</text>
</comment>
<organism evidence="1 2">
    <name type="scientific">Saccharopolyspora rosea</name>
    <dbReference type="NCBI Taxonomy" id="524884"/>
    <lineage>
        <taxon>Bacteria</taxon>
        <taxon>Bacillati</taxon>
        <taxon>Actinomycetota</taxon>
        <taxon>Actinomycetes</taxon>
        <taxon>Pseudonocardiales</taxon>
        <taxon>Pseudonocardiaceae</taxon>
        <taxon>Saccharopolyspora</taxon>
    </lineage>
</organism>